<dbReference type="AlphaFoldDB" id="A0AA40CYA9"/>
<keyword evidence="3" id="KW-1185">Reference proteome</keyword>
<evidence type="ECO:0000313" key="3">
    <source>
        <dbReference type="Proteomes" id="UP001175001"/>
    </source>
</evidence>
<proteinExistence type="predicted"/>
<protein>
    <submittedName>
        <fullName evidence="2">Uncharacterized protein</fullName>
    </submittedName>
</protein>
<feature type="region of interest" description="Disordered" evidence="1">
    <location>
        <begin position="60"/>
        <end position="101"/>
    </location>
</feature>
<comment type="caution">
    <text evidence="2">The sequence shown here is derived from an EMBL/GenBank/DDBJ whole genome shotgun (WGS) entry which is preliminary data.</text>
</comment>
<dbReference type="Proteomes" id="UP001175001">
    <property type="component" value="Unassembled WGS sequence"/>
</dbReference>
<sequence>MTTTTFRLDGFTGMFLLRLMQEKPGGPGPPDHLRGELAGEAIEAKVLMPHVGSDRTAVTVEHGGNITTSTPQPARTEKRRRDDEKGKAPSSAAGRKTVRFA</sequence>
<gene>
    <name evidence="2" type="ORF">DIS24_g5854</name>
</gene>
<dbReference type="EMBL" id="JAUJDW010000026">
    <property type="protein sequence ID" value="KAK0653629.1"/>
    <property type="molecule type" value="Genomic_DNA"/>
</dbReference>
<accession>A0AA40CYA9</accession>
<evidence type="ECO:0000313" key="2">
    <source>
        <dbReference type="EMBL" id="KAK0653629.1"/>
    </source>
</evidence>
<organism evidence="2 3">
    <name type="scientific">Lasiodiplodia hormozganensis</name>
    <dbReference type="NCBI Taxonomy" id="869390"/>
    <lineage>
        <taxon>Eukaryota</taxon>
        <taxon>Fungi</taxon>
        <taxon>Dikarya</taxon>
        <taxon>Ascomycota</taxon>
        <taxon>Pezizomycotina</taxon>
        <taxon>Dothideomycetes</taxon>
        <taxon>Dothideomycetes incertae sedis</taxon>
        <taxon>Botryosphaeriales</taxon>
        <taxon>Botryosphaeriaceae</taxon>
        <taxon>Lasiodiplodia</taxon>
    </lineage>
</organism>
<feature type="compositionally biased region" description="Basic and acidic residues" evidence="1">
    <location>
        <begin position="75"/>
        <end position="87"/>
    </location>
</feature>
<evidence type="ECO:0000256" key="1">
    <source>
        <dbReference type="SAM" id="MobiDB-lite"/>
    </source>
</evidence>
<name>A0AA40CYA9_9PEZI</name>
<reference evidence="2" key="1">
    <citation type="submission" date="2023-06" db="EMBL/GenBank/DDBJ databases">
        <title>Multi-omics analyses reveal the molecular pathogenesis toolkit of Lasiodiplodia hormozganensis, a cross-kingdom pathogen.</title>
        <authorList>
            <person name="Felix C."/>
            <person name="Meneses R."/>
            <person name="Goncalves M.F.M."/>
            <person name="Tilleman L."/>
            <person name="Duarte A.S."/>
            <person name="Jorrin-Novo J.V."/>
            <person name="Van De Peer Y."/>
            <person name="Deforce D."/>
            <person name="Van Nieuwerburgh F."/>
            <person name="Esteves A.C."/>
            <person name="Alves A."/>
        </authorList>
    </citation>
    <scope>NUCLEOTIDE SEQUENCE</scope>
    <source>
        <strain evidence="2">CBS 339.90</strain>
    </source>
</reference>